<organism evidence="1">
    <name type="scientific">uncultured Sphingosinicella sp</name>
    <dbReference type="NCBI Taxonomy" id="478748"/>
    <lineage>
        <taxon>Bacteria</taxon>
        <taxon>Pseudomonadati</taxon>
        <taxon>Pseudomonadota</taxon>
        <taxon>Alphaproteobacteria</taxon>
        <taxon>Sphingomonadales</taxon>
        <taxon>Sphingosinicellaceae</taxon>
        <taxon>Sphingosinicella</taxon>
        <taxon>environmental samples</taxon>
    </lineage>
</organism>
<accession>A0A6J4U7I0</accession>
<evidence type="ECO:0008006" key="2">
    <source>
        <dbReference type="Google" id="ProtNLM"/>
    </source>
</evidence>
<dbReference type="InterPro" id="IPR008320">
    <property type="entry name" value="UCP032025"/>
</dbReference>
<evidence type="ECO:0000313" key="1">
    <source>
        <dbReference type="EMBL" id="CAA9541054.1"/>
    </source>
</evidence>
<dbReference type="AlphaFoldDB" id="A0A6J4U7I0"/>
<dbReference type="PIRSF" id="PIRSF032025">
    <property type="entry name" value="UCP032025"/>
    <property type="match status" value="1"/>
</dbReference>
<sequence length="134" mass="14571">MGFLNISKVAVGCASFDALRKRQEARLSGGVVPIVTRFKPKRADELIGGSIYWIVKHRITARNRIVGFAEGEDRRTVIHLDPILVAVKAAPKRAHQGWRYLAPTDAPADFDGTDEGISFLPPGLAVKLAALALI</sequence>
<dbReference type="Pfam" id="PF07370">
    <property type="entry name" value="DUF1489"/>
    <property type="match status" value="1"/>
</dbReference>
<name>A0A6J4U7I0_9SPHN</name>
<dbReference type="EMBL" id="CADCWD010000070">
    <property type="protein sequence ID" value="CAA9541054.1"/>
    <property type="molecule type" value="Genomic_DNA"/>
</dbReference>
<protein>
    <recommendedName>
        <fullName evidence="2">DUF1489 family protein</fullName>
    </recommendedName>
</protein>
<proteinExistence type="predicted"/>
<gene>
    <name evidence="1" type="ORF">AVDCRST_MAG23-2066</name>
</gene>
<reference evidence="1" key="1">
    <citation type="submission" date="2020-02" db="EMBL/GenBank/DDBJ databases">
        <authorList>
            <person name="Meier V. D."/>
        </authorList>
    </citation>
    <scope>NUCLEOTIDE SEQUENCE</scope>
    <source>
        <strain evidence="1">AVDCRST_MAG23</strain>
    </source>
</reference>